<comment type="caution">
    <text evidence="1">The sequence shown here is derived from an EMBL/GenBank/DDBJ whole genome shotgun (WGS) entry which is preliminary data.</text>
</comment>
<dbReference type="InterPro" id="IPR034577">
    <property type="entry name" value="NIMIN-2"/>
</dbReference>
<keyword evidence="2" id="KW-1185">Reference proteome</keyword>
<protein>
    <submittedName>
        <fullName evidence="1">Uncharacterized protein</fullName>
    </submittedName>
</protein>
<accession>A0ABS8RUX4</accession>
<dbReference type="EMBL" id="JACEIK010000138">
    <property type="protein sequence ID" value="MCD7450603.1"/>
    <property type="molecule type" value="Genomic_DNA"/>
</dbReference>
<proteinExistence type="predicted"/>
<dbReference type="PANTHER" id="PTHR35735:SF8">
    <property type="entry name" value="PROTEIN NIM1-INTERACTING 2"/>
    <property type="match status" value="1"/>
</dbReference>
<reference evidence="1 2" key="1">
    <citation type="journal article" date="2021" name="BMC Genomics">
        <title>Datura genome reveals duplications of psychoactive alkaloid biosynthetic genes and high mutation rate following tissue culture.</title>
        <authorList>
            <person name="Rajewski A."/>
            <person name="Carter-House D."/>
            <person name="Stajich J."/>
            <person name="Litt A."/>
        </authorList>
    </citation>
    <scope>NUCLEOTIDE SEQUENCE [LARGE SCALE GENOMIC DNA]</scope>
    <source>
        <strain evidence="1">AR-01</strain>
    </source>
</reference>
<name>A0ABS8RUX4_DATST</name>
<evidence type="ECO:0000313" key="1">
    <source>
        <dbReference type="EMBL" id="MCD7450603.1"/>
    </source>
</evidence>
<dbReference type="Proteomes" id="UP000823775">
    <property type="component" value="Unassembled WGS sequence"/>
</dbReference>
<dbReference type="PANTHER" id="PTHR35735">
    <property type="entry name" value="PROTEIN NIM1-INTERACTING 2"/>
    <property type="match status" value="1"/>
</dbReference>
<evidence type="ECO:0000313" key="2">
    <source>
        <dbReference type="Proteomes" id="UP000823775"/>
    </source>
</evidence>
<organism evidence="1 2">
    <name type="scientific">Datura stramonium</name>
    <name type="common">Jimsonweed</name>
    <name type="synonym">Common thornapple</name>
    <dbReference type="NCBI Taxonomy" id="4076"/>
    <lineage>
        <taxon>Eukaryota</taxon>
        <taxon>Viridiplantae</taxon>
        <taxon>Streptophyta</taxon>
        <taxon>Embryophyta</taxon>
        <taxon>Tracheophyta</taxon>
        <taxon>Spermatophyta</taxon>
        <taxon>Magnoliopsida</taxon>
        <taxon>eudicotyledons</taxon>
        <taxon>Gunneridae</taxon>
        <taxon>Pentapetalae</taxon>
        <taxon>asterids</taxon>
        <taxon>lamiids</taxon>
        <taxon>Solanales</taxon>
        <taxon>Solanaceae</taxon>
        <taxon>Solanoideae</taxon>
        <taxon>Datureae</taxon>
        <taxon>Datura</taxon>
    </lineage>
</organism>
<sequence length="105" mass="12222">MKRKRVDDDNEEIDNKEVKVMKEDEENEGAMVDDNEVEEFFAILKRICVAVKYFKKFNVVDGDIVRKKLKAEKPRNPVFLLPEDFKGQECVEDNVGVMDLNADPK</sequence>
<gene>
    <name evidence="1" type="ORF">HAX54_007399</name>
</gene>